<gene>
    <name evidence="1" type="ORF">Q6294_33965</name>
</gene>
<dbReference type="Proteomes" id="UP001244490">
    <property type="component" value="Unassembled WGS sequence"/>
</dbReference>
<dbReference type="Pfam" id="PF04403">
    <property type="entry name" value="PqiA"/>
    <property type="match status" value="1"/>
</dbReference>
<evidence type="ECO:0000313" key="1">
    <source>
        <dbReference type="EMBL" id="MDP0971944.1"/>
    </source>
</evidence>
<accession>A0AAW8AMY6</accession>
<protein>
    <submittedName>
        <fullName evidence="1">Paraquat-inducible protein A</fullName>
    </submittedName>
</protein>
<feature type="non-terminal residue" evidence="1">
    <location>
        <position position="1"/>
    </location>
</feature>
<dbReference type="EMBL" id="JAUUIA010001447">
    <property type="protein sequence ID" value="MDP0971944.1"/>
    <property type="molecule type" value="Genomic_DNA"/>
</dbReference>
<feature type="non-terminal residue" evidence="1">
    <location>
        <position position="77"/>
    </location>
</feature>
<dbReference type="AlphaFoldDB" id="A0AAW8AMY6"/>
<proteinExistence type="predicted"/>
<dbReference type="InterPro" id="IPR007498">
    <property type="entry name" value="PqiA-like"/>
</dbReference>
<sequence length="77" mass="8667">VPFTKVIVLLTLLLSIQFNCEQGWRTRILLLRLITWIGRGSMLDLFVISLTMSLINRDQLLPFTMGPAAVYFGGAVI</sequence>
<name>A0AAW8AMY6_KLEPN</name>
<dbReference type="RefSeq" id="WP_305202890.1">
    <property type="nucleotide sequence ID" value="NZ_JAUUIA010001447.1"/>
</dbReference>
<comment type="caution">
    <text evidence="1">The sequence shown here is derived from an EMBL/GenBank/DDBJ whole genome shotgun (WGS) entry which is preliminary data.</text>
</comment>
<organism evidence="1 2">
    <name type="scientific">Klebsiella pneumoniae</name>
    <dbReference type="NCBI Taxonomy" id="573"/>
    <lineage>
        <taxon>Bacteria</taxon>
        <taxon>Pseudomonadati</taxon>
        <taxon>Pseudomonadota</taxon>
        <taxon>Gammaproteobacteria</taxon>
        <taxon>Enterobacterales</taxon>
        <taxon>Enterobacteriaceae</taxon>
        <taxon>Klebsiella/Raoultella group</taxon>
        <taxon>Klebsiella</taxon>
        <taxon>Klebsiella pneumoniae complex</taxon>
    </lineage>
</organism>
<evidence type="ECO:0000313" key="2">
    <source>
        <dbReference type="Proteomes" id="UP001244490"/>
    </source>
</evidence>
<reference evidence="1" key="1">
    <citation type="submission" date="2023-07" db="EMBL/GenBank/DDBJ databases">
        <authorList>
            <person name="Peng Z."/>
        </authorList>
    </citation>
    <scope>NUCLEOTIDE SEQUENCE</scope>
    <source>
        <strain evidence="1">KP219</strain>
    </source>
</reference>